<keyword evidence="2" id="KW-1185">Reference proteome</keyword>
<dbReference type="Proteomes" id="UP001589532">
    <property type="component" value="Unassembled WGS sequence"/>
</dbReference>
<evidence type="ECO:0000313" key="2">
    <source>
        <dbReference type="Proteomes" id="UP001589532"/>
    </source>
</evidence>
<comment type="caution">
    <text evidence="1">The sequence shown here is derived from an EMBL/GenBank/DDBJ whole genome shotgun (WGS) entry which is preliminary data.</text>
</comment>
<dbReference type="EMBL" id="JBHMBW010000003">
    <property type="protein sequence ID" value="MFB9622589.1"/>
    <property type="molecule type" value="Genomic_DNA"/>
</dbReference>
<proteinExistence type="predicted"/>
<gene>
    <name evidence="1" type="ORF">ACFFSA_05795</name>
</gene>
<dbReference type="RefSeq" id="WP_344996403.1">
    <property type="nucleotide sequence ID" value="NZ_BAAAXV010000009.1"/>
</dbReference>
<name>A0ABV5RT61_9ACTN</name>
<sequence length="92" mass="10801">MAKVISQREFRDEPDAAMDQVEAGETFRIARDGVEIAELRPLPCKRHLSAEELVARHRRLPHVEYAEMRREAGEFFGADDHVDDDPWERRRD</sequence>
<accession>A0ABV5RT61</accession>
<organism evidence="1 2">
    <name type="scientific">Nonomuraea helvata</name>
    <dbReference type="NCBI Taxonomy" id="37484"/>
    <lineage>
        <taxon>Bacteria</taxon>
        <taxon>Bacillati</taxon>
        <taxon>Actinomycetota</taxon>
        <taxon>Actinomycetes</taxon>
        <taxon>Streptosporangiales</taxon>
        <taxon>Streptosporangiaceae</taxon>
        <taxon>Nonomuraea</taxon>
    </lineage>
</organism>
<evidence type="ECO:0000313" key="1">
    <source>
        <dbReference type="EMBL" id="MFB9622589.1"/>
    </source>
</evidence>
<protein>
    <submittedName>
        <fullName evidence="1">Type II toxin-antitoxin system Phd/YefM family antitoxin</fullName>
    </submittedName>
</protein>
<reference evidence="1 2" key="1">
    <citation type="submission" date="2024-09" db="EMBL/GenBank/DDBJ databases">
        <authorList>
            <person name="Sun Q."/>
            <person name="Mori K."/>
        </authorList>
    </citation>
    <scope>NUCLEOTIDE SEQUENCE [LARGE SCALE GENOMIC DNA]</scope>
    <source>
        <strain evidence="1 2">JCM 3143</strain>
    </source>
</reference>